<dbReference type="Proteomes" id="UP000075809">
    <property type="component" value="Unassembled WGS sequence"/>
</dbReference>
<evidence type="ECO:0000313" key="2">
    <source>
        <dbReference type="EMBL" id="KYQ54815.1"/>
    </source>
</evidence>
<feature type="region of interest" description="Disordered" evidence="1">
    <location>
        <begin position="1"/>
        <end position="80"/>
    </location>
</feature>
<feature type="compositionally biased region" description="Basic and acidic residues" evidence="1">
    <location>
        <begin position="11"/>
        <end position="27"/>
    </location>
</feature>
<accession>A0A151X308</accession>
<feature type="compositionally biased region" description="Basic and acidic residues" evidence="1">
    <location>
        <begin position="67"/>
        <end position="80"/>
    </location>
</feature>
<evidence type="ECO:0000256" key="1">
    <source>
        <dbReference type="SAM" id="MobiDB-lite"/>
    </source>
</evidence>
<reference evidence="2 3" key="1">
    <citation type="submission" date="2015-09" db="EMBL/GenBank/DDBJ databases">
        <title>Trachymyrmex zeteki WGS genome.</title>
        <authorList>
            <person name="Nygaard S."/>
            <person name="Hu H."/>
            <person name="Boomsma J."/>
            <person name="Zhang G."/>
        </authorList>
    </citation>
    <scope>NUCLEOTIDE SEQUENCE [LARGE SCALE GENOMIC DNA]</scope>
    <source>
        <strain evidence="2">Tzet28-1</strain>
        <tissue evidence="2">Whole body</tissue>
    </source>
</reference>
<dbReference type="EMBL" id="KQ982562">
    <property type="protein sequence ID" value="KYQ54815.1"/>
    <property type="molecule type" value="Genomic_DNA"/>
</dbReference>
<proteinExistence type="predicted"/>
<evidence type="ECO:0000313" key="3">
    <source>
        <dbReference type="Proteomes" id="UP000075809"/>
    </source>
</evidence>
<keyword evidence="3" id="KW-1185">Reference proteome</keyword>
<protein>
    <submittedName>
        <fullName evidence="2">Uncharacterized protein</fullName>
    </submittedName>
</protein>
<gene>
    <name evidence="2" type="ORF">ALC60_06154</name>
</gene>
<sequence length="118" mass="13473">MSPPRSFPTYADKRGVVRDTGREEQKRAERHRASSNYMPRESPAMGSDKHARGGPPFFRAASGAASPDRERREDRRTSDRVLEDLIVSRDPNRIELDRIRKRGAARNEARVSRRAKDG</sequence>
<dbReference type="AlphaFoldDB" id="A0A151X308"/>
<name>A0A151X308_9HYME</name>
<organism evidence="2 3">
    <name type="scientific">Mycetomoellerius zeteki</name>
    <dbReference type="NCBI Taxonomy" id="64791"/>
    <lineage>
        <taxon>Eukaryota</taxon>
        <taxon>Metazoa</taxon>
        <taxon>Ecdysozoa</taxon>
        <taxon>Arthropoda</taxon>
        <taxon>Hexapoda</taxon>
        <taxon>Insecta</taxon>
        <taxon>Pterygota</taxon>
        <taxon>Neoptera</taxon>
        <taxon>Endopterygota</taxon>
        <taxon>Hymenoptera</taxon>
        <taxon>Apocrita</taxon>
        <taxon>Aculeata</taxon>
        <taxon>Formicoidea</taxon>
        <taxon>Formicidae</taxon>
        <taxon>Myrmicinae</taxon>
        <taxon>Mycetomoellerius</taxon>
    </lineage>
</organism>